<evidence type="ECO:0000256" key="1">
    <source>
        <dbReference type="ARBA" id="ARBA00009437"/>
    </source>
</evidence>
<evidence type="ECO:0000256" key="4">
    <source>
        <dbReference type="ARBA" id="ARBA00023163"/>
    </source>
</evidence>
<gene>
    <name evidence="6" type="ORF">GCM10011534_13460</name>
</gene>
<protein>
    <recommendedName>
        <fullName evidence="5">HTH lysR-type domain-containing protein</fullName>
    </recommendedName>
</protein>
<evidence type="ECO:0000259" key="5">
    <source>
        <dbReference type="PROSITE" id="PS50931"/>
    </source>
</evidence>
<comment type="caution">
    <text evidence="6">The sequence shown here is derived from an EMBL/GenBank/DDBJ whole genome shotgun (WGS) entry which is preliminary data.</text>
</comment>
<keyword evidence="4" id="KW-0804">Transcription</keyword>
<comment type="similarity">
    <text evidence="1">Belongs to the LysR transcriptional regulatory family.</text>
</comment>
<accession>A0A917SQL1</accession>
<dbReference type="PANTHER" id="PTHR30346">
    <property type="entry name" value="TRANSCRIPTIONAL DUAL REGULATOR HCAR-RELATED"/>
    <property type="match status" value="1"/>
</dbReference>
<dbReference type="GO" id="GO:0003700">
    <property type="term" value="F:DNA-binding transcription factor activity"/>
    <property type="evidence" value="ECO:0007669"/>
    <property type="project" value="InterPro"/>
</dbReference>
<dbReference type="Gene3D" id="3.40.190.10">
    <property type="entry name" value="Periplasmic binding protein-like II"/>
    <property type="match status" value="2"/>
</dbReference>
<dbReference type="Pfam" id="PF03466">
    <property type="entry name" value="LysR_substrate"/>
    <property type="match status" value="1"/>
</dbReference>
<dbReference type="SUPFAM" id="SSF46785">
    <property type="entry name" value="Winged helix' DNA-binding domain"/>
    <property type="match status" value="1"/>
</dbReference>
<keyword evidence="7" id="KW-1185">Reference proteome</keyword>
<feature type="domain" description="HTH lysR-type" evidence="5">
    <location>
        <begin position="10"/>
        <end position="67"/>
    </location>
</feature>
<dbReference type="InterPro" id="IPR036390">
    <property type="entry name" value="WH_DNA-bd_sf"/>
</dbReference>
<dbReference type="GO" id="GO:0032993">
    <property type="term" value="C:protein-DNA complex"/>
    <property type="evidence" value="ECO:0007669"/>
    <property type="project" value="TreeGrafter"/>
</dbReference>
<sequence length="323" mass="35102">MAGAAGPARITLWGIEVFVATAEERSISAAARRLGASPSAVSQQLTNLEAALGATLLLRSARPVVLTSAGEAFRRRAEAILNEAAQARTEVQGTEHAPLGRLRLGMIDDLEADITPPLLTRLAERLPGCQFLLETNASHVLYDQLDAQALDLIVAAEMGPAQSWAEVHPLWSEDFLVAVRAGEVDADGDLLAQLRDRPLVHYTTRHHMGRLVQTHLVRLNLTLAHRFELDSYHALLAMVGQGEGWTILPPLALMRARRLLPGLDILPLPFERLSRRIVLSARAGQLGELPSLVAEETRELLDRLVLGPAGEAYPSLKGKVTLL</sequence>
<keyword evidence="3" id="KW-0238">DNA-binding</keyword>
<dbReference type="EMBL" id="BMLF01000001">
    <property type="protein sequence ID" value="GGL92568.1"/>
    <property type="molecule type" value="Genomic_DNA"/>
</dbReference>
<evidence type="ECO:0000256" key="3">
    <source>
        <dbReference type="ARBA" id="ARBA00023125"/>
    </source>
</evidence>
<name>A0A917SQL1_9RHOB</name>
<dbReference type="InterPro" id="IPR005119">
    <property type="entry name" value="LysR_subst-bd"/>
</dbReference>
<dbReference type="AlphaFoldDB" id="A0A917SQL1"/>
<dbReference type="Proteomes" id="UP000649829">
    <property type="component" value="Unassembled WGS sequence"/>
</dbReference>
<dbReference type="RefSeq" id="WP_028286184.1">
    <property type="nucleotide sequence ID" value="NZ_BMLF01000001.1"/>
</dbReference>
<reference evidence="6" key="2">
    <citation type="submission" date="2020-09" db="EMBL/GenBank/DDBJ databases">
        <authorList>
            <person name="Sun Q."/>
            <person name="Zhou Y."/>
        </authorList>
    </citation>
    <scope>NUCLEOTIDE SEQUENCE</scope>
    <source>
        <strain evidence="6">CGMCC 1.6293</strain>
    </source>
</reference>
<dbReference type="InterPro" id="IPR036388">
    <property type="entry name" value="WH-like_DNA-bd_sf"/>
</dbReference>
<dbReference type="FunFam" id="1.10.10.10:FF:000001">
    <property type="entry name" value="LysR family transcriptional regulator"/>
    <property type="match status" value="1"/>
</dbReference>
<keyword evidence="2" id="KW-0805">Transcription regulation</keyword>
<reference evidence="6" key="1">
    <citation type="journal article" date="2014" name="Int. J. Syst. Evol. Microbiol.">
        <title>Complete genome sequence of Corynebacterium casei LMG S-19264T (=DSM 44701T), isolated from a smear-ripened cheese.</title>
        <authorList>
            <consortium name="US DOE Joint Genome Institute (JGI-PGF)"/>
            <person name="Walter F."/>
            <person name="Albersmeier A."/>
            <person name="Kalinowski J."/>
            <person name="Ruckert C."/>
        </authorList>
    </citation>
    <scope>NUCLEOTIDE SEQUENCE</scope>
    <source>
        <strain evidence="6">CGMCC 1.6293</strain>
    </source>
</reference>
<dbReference type="Gene3D" id="1.10.10.10">
    <property type="entry name" value="Winged helix-like DNA-binding domain superfamily/Winged helix DNA-binding domain"/>
    <property type="match status" value="1"/>
</dbReference>
<proteinExistence type="inferred from homology"/>
<evidence type="ECO:0000313" key="7">
    <source>
        <dbReference type="Proteomes" id="UP000649829"/>
    </source>
</evidence>
<dbReference type="SUPFAM" id="SSF53850">
    <property type="entry name" value="Periplasmic binding protein-like II"/>
    <property type="match status" value="1"/>
</dbReference>
<evidence type="ECO:0000313" key="6">
    <source>
        <dbReference type="EMBL" id="GGL92568.1"/>
    </source>
</evidence>
<dbReference type="PROSITE" id="PS50931">
    <property type="entry name" value="HTH_LYSR"/>
    <property type="match status" value="1"/>
</dbReference>
<dbReference type="GO" id="GO:0003677">
    <property type="term" value="F:DNA binding"/>
    <property type="evidence" value="ECO:0007669"/>
    <property type="project" value="UniProtKB-KW"/>
</dbReference>
<dbReference type="InterPro" id="IPR000847">
    <property type="entry name" value="LysR_HTH_N"/>
</dbReference>
<dbReference type="CDD" id="cd05466">
    <property type="entry name" value="PBP2_LTTR_substrate"/>
    <property type="match status" value="1"/>
</dbReference>
<organism evidence="6 7">
    <name type="scientific">Pseudooceanicola nanhaiensis</name>
    <dbReference type="NCBI Taxonomy" id="375761"/>
    <lineage>
        <taxon>Bacteria</taxon>
        <taxon>Pseudomonadati</taxon>
        <taxon>Pseudomonadota</taxon>
        <taxon>Alphaproteobacteria</taxon>
        <taxon>Rhodobacterales</taxon>
        <taxon>Paracoccaceae</taxon>
        <taxon>Pseudooceanicola</taxon>
    </lineage>
</organism>
<evidence type="ECO:0000256" key="2">
    <source>
        <dbReference type="ARBA" id="ARBA00023015"/>
    </source>
</evidence>
<dbReference type="PANTHER" id="PTHR30346:SF28">
    <property type="entry name" value="HTH-TYPE TRANSCRIPTIONAL REGULATOR CYNR"/>
    <property type="match status" value="1"/>
</dbReference>
<dbReference type="Pfam" id="PF00126">
    <property type="entry name" value="HTH_1"/>
    <property type="match status" value="1"/>
</dbReference>